<feature type="transmembrane region" description="Helical" evidence="6">
    <location>
        <begin position="324"/>
        <end position="343"/>
    </location>
</feature>
<dbReference type="OrthoDB" id="4127374at2"/>
<dbReference type="RefSeq" id="WP_143906733.1">
    <property type="nucleotide sequence ID" value="NZ_CP041765.1"/>
</dbReference>
<evidence type="ECO:0000256" key="4">
    <source>
        <dbReference type="ARBA" id="ARBA00022989"/>
    </source>
</evidence>
<keyword evidence="3 6" id="KW-0812">Transmembrane</keyword>
<keyword evidence="4 6" id="KW-1133">Transmembrane helix</keyword>
<dbReference type="InterPro" id="IPR005274">
    <property type="entry name" value="IM_pro_YhjD"/>
</dbReference>
<dbReference type="PANTHER" id="PTHR30213:SF1">
    <property type="entry name" value="INNER MEMBRANE PROTEIN YHJD"/>
    <property type="match status" value="1"/>
</dbReference>
<dbReference type="NCBIfam" id="TIGR00765">
    <property type="entry name" value="yihY_not_rbn"/>
    <property type="match status" value="1"/>
</dbReference>
<keyword evidence="2" id="KW-1003">Cell membrane</keyword>
<keyword evidence="8" id="KW-1185">Reference proteome</keyword>
<accession>A0A516X103</accession>
<feature type="transmembrane region" description="Helical" evidence="6">
    <location>
        <begin position="113"/>
        <end position="138"/>
    </location>
</feature>
<proteinExistence type="predicted"/>
<keyword evidence="5 6" id="KW-0472">Membrane</keyword>
<evidence type="ECO:0000313" key="7">
    <source>
        <dbReference type="EMBL" id="QDQ96743.1"/>
    </source>
</evidence>
<dbReference type="NCBIfam" id="TIGR00766">
    <property type="entry name" value="inner membrane protein YhjD"/>
    <property type="match status" value="1"/>
</dbReference>
<evidence type="ECO:0000256" key="3">
    <source>
        <dbReference type="ARBA" id="ARBA00022692"/>
    </source>
</evidence>
<dbReference type="Proteomes" id="UP000317344">
    <property type="component" value="Chromosome"/>
</dbReference>
<comment type="subcellular location">
    <subcellularLocation>
        <location evidence="1">Cell membrane</location>
        <topology evidence="1">Multi-pass membrane protein</topology>
    </subcellularLocation>
</comment>
<organism evidence="7 8">
    <name type="scientific">Tomitella fengzijianii</name>
    <dbReference type="NCBI Taxonomy" id="2597660"/>
    <lineage>
        <taxon>Bacteria</taxon>
        <taxon>Bacillati</taxon>
        <taxon>Actinomycetota</taxon>
        <taxon>Actinomycetes</taxon>
        <taxon>Mycobacteriales</taxon>
        <taxon>Tomitella</taxon>
    </lineage>
</organism>
<evidence type="ECO:0000256" key="6">
    <source>
        <dbReference type="SAM" id="Phobius"/>
    </source>
</evidence>
<dbReference type="AlphaFoldDB" id="A0A516X103"/>
<sequence>MARSGTATGKTDEDKGPSFLDRRRAAWPWFDHVMRAAARYKDERGDHYAAAVTYFTVLALFPLLMVAFAVAGFVLAGNAHLLDELRTQITDNVPGSMGGTINDLVDTAINSRAAVGVLGILGALYTGLGWMAHLRAALSEQWEQTSPQPNFLMKKVHDLGALGGLGVALVVSLGVTALGSGSLGKKVLEWLRLDAMPGAGVLLTVVSVLAGVAASWALFTWVIARLPRERVALRSALMGALLAAIAFEVFKRIAVVYLANIVQGPAGATFGPIIGIMVFAYITARITLFATAFAATSEESLNLAPVPVPDPVVIRPRVDERESAAGFAALAGAGLGAAAGWGIGRRSRSRRG</sequence>
<protein>
    <submittedName>
        <fullName evidence="7">Inner membrane protein YhjD</fullName>
    </submittedName>
</protein>
<evidence type="ECO:0000256" key="2">
    <source>
        <dbReference type="ARBA" id="ARBA00022475"/>
    </source>
</evidence>
<feature type="transmembrane region" description="Helical" evidence="6">
    <location>
        <begin position="199"/>
        <end position="224"/>
    </location>
</feature>
<name>A0A516X103_9ACTN</name>
<feature type="transmembrane region" description="Helical" evidence="6">
    <location>
        <begin position="48"/>
        <end position="76"/>
    </location>
</feature>
<evidence type="ECO:0000313" key="8">
    <source>
        <dbReference type="Proteomes" id="UP000317344"/>
    </source>
</evidence>
<feature type="transmembrane region" description="Helical" evidence="6">
    <location>
        <begin position="270"/>
        <end position="295"/>
    </location>
</feature>
<dbReference type="InterPro" id="IPR017039">
    <property type="entry name" value="Virul_fac_BrkB"/>
</dbReference>
<dbReference type="Pfam" id="PF03631">
    <property type="entry name" value="Virul_fac_BrkB"/>
    <property type="match status" value="1"/>
</dbReference>
<reference evidence="7 8" key="1">
    <citation type="submission" date="2019-07" db="EMBL/GenBank/DDBJ databases">
        <title>Tomitella cavernea sp. nov., an actinomycete isolated from soil.</title>
        <authorList>
            <person name="Cheng J."/>
        </authorList>
    </citation>
    <scope>NUCLEOTIDE SEQUENCE [LARGE SCALE GENOMIC DNA]</scope>
    <source>
        <strain evidence="7 8">HY188</strain>
    </source>
</reference>
<dbReference type="GO" id="GO:0005886">
    <property type="term" value="C:plasma membrane"/>
    <property type="evidence" value="ECO:0007669"/>
    <property type="project" value="UniProtKB-SubCell"/>
</dbReference>
<gene>
    <name evidence="7" type="primary">yhjD</name>
    <name evidence="7" type="ORF">FO059_04515</name>
</gene>
<dbReference type="PANTHER" id="PTHR30213">
    <property type="entry name" value="INNER MEMBRANE PROTEIN YHJD"/>
    <property type="match status" value="1"/>
</dbReference>
<feature type="transmembrane region" description="Helical" evidence="6">
    <location>
        <begin position="159"/>
        <end position="179"/>
    </location>
</feature>
<dbReference type="EMBL" id="CP041765">
    <property type="protein sequence ID" value="QDQ96743.1"/>
    <property type="molecule type" value="Genomic_DNA"/>
</dbReference>
<evidence type="ECO:0000256" key="5">
    <source>
        <dbReference type="ARBA" id="ARBA00023136"/>
    </source>
</evidence>
<reference evidence="7 8" key="2">
    <citation type="submission" date="2019-07" db="EMBL/GenBank/DDBJ databases">
        <authorList>
            <person name="Huang Y."/>
        </authorList>
    </citation>
    <scope>NUCLEOTIDE SEQUENCE [LARGE SCALE GENOMIC DNA]</scope>
    <source>
        <strain evidence="7 8">HY188</strain>
    </source>
</reference>
<dbReference type="KEGG" id="toy:FO059_04515"/>
<evidence type="ECO:0000256" key="1">
    <source>
        <dbReference type="ARBA" id="ARBA00004651"/>
    </source>
</evidence>
<feature type="transmembrane region" description="Helical" evidence="6">
    <location>
        <begin position="231"/>
        <end position="250"/>
    </location>
</feature>